<protein>
    <recommendedName>
        <fullName evidence="1">DUF4326 domain-containing protein</fullName>
    </recommendedName>
</protein>
<dbReference type="Pfam" id="PF14216">
    <property type="entry name" value="DUF4326"/>
    <property type="match status" value="1"/>
</dbReference>
<feature type="domain" description="DUF4326" evidence="1">
    <location>
        <begin position="36"/>
        <end position="124"/>
    </location>
</feature>
<accession>V5YPR3</accession>
<geneLocation type="plasmid" evidence="2">
    <name>pM7012</name>
</geneLocation>
<keyword evidence="2" id="KW-0614">Plasmid</keyword>
<dbReference type="InterPro" id="IPR025475">
    <property type="entry name" value="DUF4326"/>
</dbReference>
<proteinExistence type="predicted"/>
<reference evidence="2" key="1">
    <citation type="journal article" date="2014" name="Microbiology">
        <title>A 2,4-dichlorophenoxyacetic acid degradation plasmid pM7012 discloses distribution of an unclassified megaplasmid group across bacterial species.</title>
        <authorList>
            <person name="Sakai Y."/>
            <person name="Ogawa N."/>
            <person name="Shimomura Y."/>
            <person name="Fujii T."/>
        </authorList>
    </citation>
    <scope>NUCLEOTIDE SEQUENCE</scope>
    <source>
        <strain evidence="2">M701</strain>
    </source>
</reference>
<name>V5YPR3_9BURK</name>
<dbReference type="AlphaFoldDB" id="V5YPR3"/>
<organism evidence="2">
    <name type="scientific">Burkholderia sp. M701</name>
    <dbReference type="NCBI Taxonomy" id="326454"/>
    <lineage>
        <taxon>Bacteria</taxon>
        <taxon>Pseudomonadati</taxon>
        <taxon>Pseudomonadota</taxon>
        <taxon>Betaproteobacteria</taxon>
        <taxon>Burkholderiales</taxon>
        <taxon>Burkholderiaceae</taxon>
        <taxon>Burkholderia</taxon>
    </lineage>
</organism>
<sequence>MLVIVWDGVSRRRARNKVGAMRIKGSVRVENLRASEIEPGESTMMVDRSHPILGNRHFLKNRLDHAERAKRLDGYRQDLDRDFERHGPMYRILRDLARRVAVGEDIVFLCWCKPLPCHGDILAEKVYQLAAQIVGDMEHGSVEAINVDRT</sequence>
<reference evidence="2" key="2">
    <citation type="submission" date="2024-06" db="EMBL/GenBank/DDBJ databases">
        <authorList>
            <person name="Sakai Y."/>
            <person name="Fujii T."/>
        </authorList>
    </citation>
    <scope>NUCLEOTIDE SEQUENCE</scope>
    <source>
        <strain evidence="2">M701</strain>
        <plasmid evidence="2">pM7012</plasmid>
    </source>
</reference>
<evidence type="ECO:0000313" key="2">
    <source>
        <dbReference type="EMBL" id="BAO19303.1"/>
    </source>
</evidence>
<evidence type="ECO:0000259" key="1">
    <source>
        <dbReference type="Pfam" id="PF14216"/>
    </source>
</evidence>
<dbReference type="EMBL" id="AB853026">
    <property type="protein sequence ID" value="BAO19303.1"/>
    <property type="molecule type" value="Genomic_DNA"/>
</dbReference>